<evidence type="ECO:0000259" key="6">
    <source>
        <dbReference type="Pfam" id="PF05670"/>
    </source>
</evidence>
<organism evidence="7 8">
    <name type="scientific">Paenibacillus ottowii</name>
    <dbReference type="NCBI Taxonomy" id="2315729"/>
    <lineage>
        <taxon>Bacteria</taxon>
        <taxon>Bacillati</taxon>
        <taxon>Bacillota</taxon>
        <taxon>Bacilli</taxon>
        <taxon>Bacillales</taxon>
        <taxon>Paenibacillaceae</taxon>
        <taxon>Paenibacillus</taxon>
    </lineage>
</organism>
<feature type="domain" description="NFACT RNA-binding" evidence="6">
    <location>
        <begin position="459"/>
        <end position="547"/>
    </location>
</feature>
<evidence type="ECO:0000256" key="4">
    <source>
        <dbReference type="ARBA" id="ARBA00022917"/>
    </source>
</evidence>
<dbReference type="HAMAP" id="MF_00844_B">
    <property type="entry name" value="RqcH_B"/>
    <property type="match status" value="1"/>
</dbReference>
<dbReference type="Pfam" id="PF05833">
    <property type="entry name" value="NFACT_N"/>
    <property type="match status" value="1"/>
</dbReference>
<evidence type="ECO:0000313" key="8">
    <source>
        <dbReference type="Proteomes" id="UP000319219"/>
    </source>
</evidence>
<dbReference type="Gene3D" id="1.10.8.50">
    <property type="match status" value="1"/>
</dbReference>
<reference evidence="7 8" key="1">
    <citation type="submission" date="2019-07" db="EMBL/GenBank/DDBJ databases">
        <title>Paenibacillus ottowii sp. nov. isolated from a fermentation system processing bovine manure.</title>
        <authorList>
            <person name="Velazquez L.F."/>
            <person name="Rajbanshi S."/>
            <person name="Guan S."/>
            <person name="Hinchee M."/>
            <person name="Welsh A."/>
        </authorList>
    </citation>
    <scope>NUCLEOTIDE SEQUENCE [LARGE SCALE GENOMIC DNA]</scope>
    <source>
        <strain evidence="7 8">MS2379</strain>
    </source>
</reference>
<evidence type="ECO:0000256" key="3">
    <source>
        <dbReference type="ARBA" id="ARBA00022884"/>
    </source>
</evidence>
<accession>A0ABY3B973</accession>
<dbReference type="InterPro" id="IPR008532">
    <property type="entry name" value="NFACT_RNA-bd"/>
</dbReference>
<dbReference type="EMBL" id="VIJZ01000002">
    <property type="protein sequence ID" value="TQS00464.1"/>
    <property type="molecule type" value="Genomic_DNA"/>
</dbReference>
<evidence type="ECO:0000256" key="2">
    <source>
        <dbReference type="ARBA" id="ARBA00022730"/>
    </source>
</evidence>
<comment type="function">
    <text evidence="5">Key component of the ribosome quality control system (RQC), a ribosome-associated complex that mediates the extraction of incompletely synthesized nascent chains from stalled ribosomes and their subsequent degradation. RqcH recruits Ala-charged tRNA, and with RqcP directs the elongation of stalled nascent chains on 50S ribosomal subunits, leading to non-templated C-terminal alanine extensions (Ala tail). The Ala tail promotes nascent chain degradation. May add between 1 and at least 8 Ala residues. Binds to stalled 50S ribosomal subunits.</text>
</comment>
<proteinExistence type="inferred from homology"/>
<comment type="caution">
    <text evidence="7">The sequence shown here is derived from an EMBL/GenBank/DDBJ whole genome shotgun (WGS) entry which is preliminary data.</text>
</comment>
<dbReference type="PANTHER" id="PTHR15239">
    <property type="entry name" value="NUCLEAR EXPORT MEDIATOR FACTOR NEMF"/>
    <property type="match status" value="1"/>
</dbReference>
<gene>
    <name evidence="5" type="primary">rqcH</name>
    <name evidence="7" type="ORF">FKV70_06720</name>
</gene>
<sequence length="582" mass="66467">MALDGIVTRAIVHELQAIRGGRINKIHQPNERDIVLNLRAQGGSVKLLLSANPTFPRVHFTEQSFLNPTEAPMFCMLLRKHCEGGIIENITQVGMERIIHMDIRQRDELGDISLKRIIIEVMGRHSNIILLDPETGMMLDGIHHVTPSISSYRVVMPGFQYTEPPVQNKLNPLEVEEAAFISSYQAALETEEALKRWLVNTFTGLSPLIAEEILIRAANDETSGDKDRRLWNTFSDMMDDVRNHRFQPVSGLNAQDKVIFSAIPLTLIQGERKEYTTISECMEDFFGEKAERDTVKQKVSDLLRFLQNERSKNVKKLDHLHQDLAEAEDADQFRIYGELLFASLHEVKKGDKEVTLTNFYDEEQRAITIPLDPLLPPSDNAQRYFKKYNKYKNSLAVIDEQLEKTHEEIRYMDNLLQQLAHASINDIEEIRDELVQQGYLRDRVKKGKKKKKNDRPTLHIYTSSEGIELLVGKNNLQNEYVTNRLAGSNDTWLHTKDIPGSHVVIRAEKFGDATLEEAAQLAAYFSQAKQSSSVPVDATLIRHVRKPSGAKPGFVIYDHQRTLFITPDEELVKKLPNRIKNG</sequence>
<keyword evidence="8" id="KW-1185">Reference proteome</keyword>
<comment type="subunit">
    <text evidence="5">Associates with stalled 50S ribosomal subunits. Binds to RqcP.</text>
</comment>
<keyword evidence="2 5" id="KW-0699">rRNA-binding</keyword>
<protein>
    <recommendedName>
        <fullName evidence="5">Rqc2 homolog RqcH</fullName>
        <shortName evidence="5">RqcH</shortName>
    </recommendedName>
</protein>
<dbReference type="Gene3D" id="2.30.310.10">
    <property type="entry name" value="ibrinogen binding protein from staphylococcus aureus domain"/>
    <property type="match status" value="1"/>
</dbReference>
<dbReference type="Pfam" id="PF05670">
    <property type="entry name" value="NFACT-R_1"/>
    <property type="match status" value="1"/>
</dbReference>
<evidence type="ECO:0000256" key="1">
    <source>
        <dbReference type="ARBA" id="ARBA00022555"/>
    </source>
</evidence>
<dbReference type="Proteomes" id="UP000319219">
    <property type="component" value="Unassembled WGS sequence"/>
</dbReference>
<keyword evidence="3 5" id="KW-0694">RNA-binding</keyword>
<evidence type="ECO:0000313" key="7">
    <source>
        <dbReference type="EMBL" id="TQS00464.1"/>
    </source>
</evidence>
<dbReference type="PANTHER" id="PTHR15239:SF6">
    <property type="entry name" value="RIBOSOME QUALITY CONTROL COMPLEX SUBUNIT NEMF"/>
    <property type="match status" value="1"/>
</dbReference>
<keyword evidence="1 5" id="KW-0820">tRNA-binding</keyword>
<dbReference type="RefSeq" id="WP_142612185.1">
    <property type="nucleotide sequence ID" value="NZ_VIJZ01000002.1"/>
</dbReference>
<dbReference type="InterPro" id="IPR051608">
    <property type="entry name" value="RQC_Subunit_NEMF"/>
</dbReference>
<dbReference type="Gene3D" id="3.40.970.40">
    <property type="entry name" value="fibrinogen binding protein from staphylococcus aureus domain like"/>
    <property type="match status" value="1"/>
</dbReference>
<dbReference type="InterPro" id="IPR043682">
    <property type="entry name" value="RqcH_bacterial"/>
</dbReference>
<keyword evidence="4 5" id="KW-0648">Protein biosynthesis</keyword>
<name>A0ABY3B973_9BACL</name>
<comment type="similarity">
    <text evidence="5">Belongs to the NEMF family.</text>
</comment>
<evidence type="ECO:0000256" key="5">
    <source>
        <dbReference type="HAMAP-Rule" id="MF_00844"/>
    </source>
</evidence>